<gene>
    <name evidence="2" type="ORF">VPR01S_07_01310</name>
</gene>
<dbReference type="InterPro" id="IPR035919">
    <property type="entry name" value="EAL_sf"/>
</dbReference>
<dbReference type="EMBL" id="BATJ01000007">
    <property type="protein sequence ID" value="GAD67332.1"/>
    <property type="molecule type" value="Genomic_DNA"/>
</dbReference>
<sequence>MLLATRKQILQYLFVDAQGQFYAIYNGLRVSSVFQPIFDKHLNVVGVEALARIHTLTGECMMPDTIFLGEETNTEDKINLECLSRVVHIRNYSLSTYRNVALFINMLPAASERYAYTDIECTLLAKRLKELQIDASNIVMEIIEAKSESDDLLQNALQRMHEYGFNIAIDDYGVEESNEYRLNLLNPQIVKLDRSLMQDYVNGTQSPLLNALTTIRNKGAKIVVEGIETEAQFNAMRGLNIDMLQGYYLAEPQAIVQGLQHVG</sequence>
<dbReference type="Gene3D" id="3.20.20.450">
    <property type="entry name" value="EAL domain"/>
    <property type="match status" value="1"/>
</dbReference>
<dbReference type="PROSITE" id="PS50883">
    <property type="entry name" value="EAL"/>
    <property type="match status" value="1"/>
</dbReference>
<dbReference type="RefSeq" id="WP_021705307.1">
    <property type="nucleotide sequence ID" value="NZ_BATJ01000007.1"/>
</dbReference>
<dbReference type="InterPro" id="IPR050706">
    <property type="entry name" value="Cyclic-di-GMP_PDE-like"/>
</dbReference>
<evidence type="ECO:0000259" key="1">
    <source>
        <dbReference type="PROSITE" id="PS50883"/>
    </source>
</evidence>
<comment type="caution">
    <text evidence="2">The sequence shown here is derived from an EMBL/GenBank/DDBJ whole genome shotgun (WGS) entry which is preliminary data.</text>
</comment>
<dbReference type="AlphaFoldDB" id="U3A1Y7"/>
<keyword evidence="3" id="KW-1185">Reference proteome</keyword>
<proteinExistence type="predicted"/>
<dbReference type="CDD" id="cd01948">
    <property type="entry name" value="EAL"/>
    <property type="match status" value="1"/>
</dbReference>
<accession>U3A1Y7</accession>
<dbReference type="SUPFAM" id="SSF141868">
    <property type="entry name" value="EAL domain-like"/>
    <property type="match status" value="1"/>
</dbReference>
<dbReference type="InterPro" id="IPR001633">
    <property type="entry name" value="EAL_dom"/>
</dbReference>
<evidence type="ECO:0000313" key="3">
    <source>
        <dbReference type="Proteomes" id="UP000016570"/>
    </source>
</evidence>
<organism evidence="2 3">
    <name type="scientific">Vibrio proteolyticus NBRC 13287</name>
    <dbReference type="NCBI Taxonomy" id="1219065"/>
    <lineage>
        <taxon>Bacteria</taxon>
        <taxon>Pseudomonadati</taxon>
        <taxon>Pseudomonadota</taxon>
        <taxon>Gammaproteobacteria</taxon>
        <taxon>Vibrionales</taxon>
        <taxon>Vibrionaceae</taxon>
        <taxon>Vibrio</taxon>
    </lineage>
</organism>
<evidence type="ECO:0000313" key="2">
    <source>
        <dbReference type="EMBL" id="GAD67332.1"/>
    </source>
</evidence>
<reference evidence="2 3" key="1">
    <citation type="submission" date="2013-09" db="EMBL/GenBank/DDBJ databases">
        <title>Whole genome shotgun sequence of Vibrio proteolyticus NBRC 13287.</title>
        <authorList>
            <person name="Isaki S."/>
            <person name="Hosoyama A."/>
            <person name="Numata M."/>
            <person name="Hashimoto M."/>
            <person name="Hosoyama Y."/>
            <person name="Tsuchikane K."/>
            <person name="Noguchi M."/>
            <person name="Hirakata S."/>
            <person name="Ichikawa N."/>
            <person name="Ohji S."/>
            <person name="Yamazoe A."/>
            <person name="Fujita N."/>
        </authorList>
    </citation>
    <scope>NUCLEOTIDE SEQUENCE [LARGE SCALE GENOMIC DNA]</scope>
    <source>
        <strain evidence="2 3">NBRC 13287</strain>
    </source>
</reference>
<dbReference type="eggNOG" id="COG2200">
    <property type="taxonomic scope" value="Bacteria"/>
</dbReference>
<dbReference type="Proteomes" id="UP000016570">
    <property type="component" value="Unassembled WGS sequence"/>
</dbReference>
<dbReference type="STRING" id="1219065.VPR01S_07_01310"/>
<dbReference type="GO" id="GO:0071111">
    <property type="term" value="F:cyclic-guanylate-specific phosphodiesterase activity"/>
    <property type="evidence" value="ECO:0007669"/>
    <property type="project" value="InterPro"/>
</dbReference>
<name>U3A1Y7_VIBPR</name>
<dbReference type="PANTHER" id="PTHR33121:SF76">
    <property type="entry name" value="SIGNALING PROTEIN"/>
    <property type="match status" value="1"/>
</dbReference>
<protein>
    <recommendedName>
        <fullName evidence="1">EAL domain-containing protein</fullName>
    </recommendedName>
</protein>
<dbReference type="SMART" id="SM00052">
    <property type="entry name" value="EAL"/>
    <property type="match status" value="1"/>
</dbReference>
<dbReference type="PANTHER" id="PTHR33121">
    <property type="entry name" value="CYCLIC DI-GMP PHOSPHODIESTERASE PDEF"/>
    <property type="match status" value="1"/>
</dbReference>
<dbReference type="Pfam" id="PF00563">
    <property type="entry name" value="EAL"/>
    <property type="match status" value="1"/>
</dbReference>
<feature type="domain" description="EAL" evidence="1">
    <location>
        <begin position="13"/>
        <end position="263"/>
    </location>
</feature>